<comment type="similarity">
    <text evidence="1 4 5">Belongs to the bacterial ribosomal protein bL17 family.</text>
</comment>
<dbReference type="PROSITE" id="PS01167">
    <property type="entry name" value="RIBOSOMAL_L17"/>
    <property type="match status" value="1"/>
</dbReference>
<dbReference type="RefSeq" id="WP_142456357.1">
    <property type="nucleotide sequence ID" value="NZ_FXTP01000024.1"/>
</dbReference>
<dbReference type="AlphaFoldDB" id="A0A521FPK7"/>
<dbReference type="GO" id="GO:0003735">
    <property type="term" value="F:structural constituent of ribosome"/>
    <property type="evidence" value="ECO:0007669"/>
    <property type="project" value="InterPro"/>
</dbReference>
<dbReference type="EMBL" id="FXTP01000024">
    <property type="protein sequence ID" value="SMO97500.1"/>
    <property type="molecule type" value="Genomic_DNA"/>
</dbReference>
<dbReference type="FunFam" id="3.90.1030.10:FF:000001">
    <property type="entry name" value="50S ribosomal protein L17"/>
    <property type="match status" value="1"/>
</dbReference>
<keyword evidence="3 4" id="KW-0687">Ribonucleoprotein</keyword>
<feature type="compositionally biased region" description="Low complexity" evidence="6">
    <location>
        <begin position="140"/>
        <end position="151"/>
    </location>
</feature>
<evidence type="ECO:0000256" key="6">
    <source>
        <dbReference type="SAM" id="MobiDB-lite"/>
    </source>
</evidence>
<evidence type="ECO:0000256" key="1">
    <source>
        <dbReference type="ARBA" id="ARBA00008777"/>
    </source>
</evidence>
<dbReference type="NCBIfam" id="TIGR00059">
    <property type="entry name" value="L17"/>
    <property type="match status" value="1"/>
</dbReference>
<dbReference type="InterPro" id="IPR036373">
    <property type="entry name" value="Ribosomal_bL17_sf"/>
</dbReference>
<keyword evidence="2 4" id="KW-0689">Ribosomal protein</keyword>
<keyword evidence="8" id="KW-1185">Reference proteome</keyword>
<feature type="compositionally biased region" description="Basic residues" evidence="6">
    <location>
        <begin position="130"/>
        <end position="139"/>
    </location>
</feature>
<dbReference type="SUPFAM" id="SSF64263">
    <property type="entry name" value="Prokaryotic ribosomal protein L17"/>
    <property type="match status" value="1"/>
</dbReference>
<feature type="compositionally biased region" description="Basic and acidic residues" evidence="6">
    <location>
        <begin position="152"/>
        <end position="189"/>
    </location>
</feature>
<organism evidence="7 8">
    <name type="scientific">Gracilimonas mengyeensis</name>
    <dbReference type="NCBI Taxonomy" id="1302730"/>
    <lineage>
        <taxon>Bacteria</taxon>
        <taxon>Pseudomonadati</taxon>
        <taxon>Balneolota</taxon>
        <taxon>Balneolia</taxon>
        <taxon>Balneolales</taxon>
        <taxon>Balneolaceae</taxon>
        <taxon>Gracilimonas</taxon>
    </lineage>
</organism>
<accession>A0A521FPK7</accession>
<evidence type="ECO:0000256" key="5">
    <source>
        <dbReference type="RuleBase" id="RU000660"/>
    </source>
</evidence>
<dbReference type="OrthoDB" id="9809073at2"/>
<protein>
    <recommendedName>
        <fullName evidence="4">Large ribosomal subunit protein bL17</fullName>
    </recommendedName>
</protein>
<dbReference type="InterPro" id="IPR000456">
    <property type="entry name" value="Ribosomal_bL17"/>
</dbReference>
<dbReference type="GO" id="GO:0022625">
    <property type="term" value="C:cytosolic large ribosomal subunit"/>
    <property type="evidence" value="ECO:0007669"/>
    <property type="project" value="TreeGrafter"/>
</dbReference>
<dbReference type="PANTHER" id="PTHR14413">
    <property type="entry name" value="RIBOSOMAL PROTEIN L17"/>
    <property type="match status" value="1"/>
</dbReference>
<evidence type="ECO:0000256" key="4">
    <source>
        <dbReference type="HAMAP-Rule" id="MF_01368"/>
    </source>
</evidence>
<evidence type="ECO:0000256" key="2">
    <source>
        <dbReference type="ARBA" id="ARBA00022980"/>
    </source>
</evidence>
<dbReference type="InterPro" id="IPR047859">
    <property type="entry name" value="Ribosomal_bL17_CS"/>
</dbReference>
<dbReference type="GO" id="GO:0006412">
    <property type="term" value="P:translation"/>
    <property type="evidence" value="ECO:0007669"/>
    <property type="project" value="UniProtKB-UniRule"/>
</dbReference>
<evidence type="ECO:0000313" key="7">
    <source>
        <dbReference type="EMBL" id="SMO97500.1"/>
    </source>
</evidence>
<comment type="subunit">
    <text evidence="4">Part of the 50S ribosomal subunit. Contacts protein L32.</text>
</comment>
<dbReference type="Gene3D" id="3.90.1030.10">
    <property type="entry name" value="Ribosomal protein L17"/>
    <property type="match status" value="1"/>
</dbReference>
<feature type="region of interest" description="Disordered" evidence="6">
    <location>
        <begin position="121"/>
        <end position="189"/>
    </location>
</feature>
<dbReference type="PANTHER" id="PTHR14413:SF16">
    <property type="entry name" value="LARGE RIBOSOMAL SUBUNIT PROTEIN BL17M"/>
    <property type="match status" value="1"/>
</dbReference>
<reference evidence="7 8" key="1">
    <citation type="submission" date="2017-05" db="EMBL/GenBank/DDBJ databases">
        <authorList>
            <person name="Varghese N."/>
            <person name="Submissions S."/>
        </authorList>
    </citation>
    <scope>NUCLEOTIDE SEQUENCE [LARGE SCALE GENOMIC DNA]</scope>
    <source>
        <strain evidence="7 8">DSM 21985</strain>
    </source>
</reference>
<dbReference type="Pfam" id="PF01196">
    <property type="entry name" value="Ribosomal_L17"/>
    <property type="match status" value="1"/>
</dbReference>
<name>A0A521FPK7_9BACT</name>
<proteinExistence type="inferred from homology"/>
<evidence type="ECO:0000313" key="8">
    <source>
        <dbReference type="Proteomes" id="UP000317557"/>
    </source>
</evidence>
<dbReference type="HAMAP" id="MF_01368">
    <property type="entry name" value="Ribosomal_bL17"/>
    <property type="match status" value="1"/>
</dbReference>
<sequence length="189" mass="21148">MRHGVKGRKLSRTAAHRKRTLQSLSMALIKEHRIMTTLAKAKELRVFVEPLITRAKEDTHHNRRQVFSSLQNKEAVSKLFEEVGPKSKDRPGGYTRIIKAGLRKGDGAEMAVVELVDYNDIKPEGTTKSSGKKRTRRAGKSNTPTSSTPSTKKGERESKTEVAEQKEATSEDVSEETKAEENSEEEKNS</sequence>
<evidence type="ECO:0000256" key="3">
    <source>
        <dbReference type="ARBA" id="ARBA00023274"/>
    </source>
</evidence>
<dbReference type="Proteomes" id="UP000317557">
    <property type="component" value="Unassembled WGS sequence"/>
</dbReference>
<gene>
    <name evidence="4" type="primary">rplQ</name>
    <name evidence="7" type="ORF">SAMN06265219_12430</name>
</gene>